<organism evidence="2 3">
    <name type="scientific">Penicillium canescens</name>
    <dbReference type="NCBI Taxonomy" id="5083"/>
    <lineage>
        <taxon>Eukaryota</taxon>
        <taxon>Fungi</taxon>
        <taxon>Dikarya</taxon>
        <taxon>Ascomycota</taxon>
        <taxon>Pezizomycotina</taxon>
        <taxon>Eurotiomycetes</taxon>
        <taxon>Eurotiomycetidae</taxon>
        <taxon>Eurotiales</taxon>
        <taxon>Aspergillaceae</taxon>
        <taxon>Penicillium</taxon>
    </lineage>
</organism>
<gene>
    <name evidence="2" type="ORF">N7460_013862</name>
</gene>
<accession>A0AAD6HZQ2</accession>
<feature type="region of interest" description="Disordered" evidence="1">
    <location>
        <begin position="1"/>
        <end position="32"/>
    </location>
</feature>
<evidence type="ECO:0000256" key="1">
    <source>
        <dbReference type="SAM" id="MobiDB-lite"/>
    </source>
</evidence>
<evidence type="ECO:0000313" key="3">
    <source>
        <dbReference type="Proteomes" id="UP001219568"/>
    </source>
</evidence>
<name>A0AAD6HZQ2_PENCN</name>
<proteinExistence type="predicted"/>
<protein>
    <submittedName>
        <fullName evidence="2">Uncharacterized protein</fullName>
    </submittedName>
</protein>
<sequence>MSTPSQGKDDDEPGDLHLSLKGLTGDGALPETATLDTPLNGWVSMDPPSISEALHGESVIAFPEFATRLPLSTPTDRQFGEFGNDKRSCACFGSTLQALEKAQRTDLQSLGLDVALRHNKDALLTMLYCARQHYPTPHSNTFTKIP</sequence>
<reference evidence="2" key="1">
    <citation type="journal article" date="2023" name="IMA Fungus">
        <title>Comparative genomic study of the Penicillium genus elucidates a diverse pangenome and 15 lateral gene transfer events.</title>
        <authorList>
            <person name="Petersen C."/>
            <person name="Sorensen T."/>
            <person name="Nielsen M.R."/>
            <person name="Sondergaard T.E."/>
            <person name="Sorensen J.L."/>
            <person name="Fitzpatrick D.A."/>
            <person name="Frisvad J.C."/>
            <person name="Nielsen K.L."/>
        </authorList>
    </citation>
    <scope>NUCLEOTIDE SEQUENCE</scope>
    <source>
        <strain evidence="2">IBT 15450</strain>
    </source>
</reference>
<keyword evidence="3" id="KW-1185">Reference proteome</keyword>
<evidence type="ECO:0000313" key="2">
    <source>
        <dbReference type="EMBL" id="KAJ6023467.1"/>
    </source>
</evidence>
<dbReference type="AlphaFoldDB" id="A0AAD6HZQ2"/>
<comment type="caution">
    <text evidence="2">The sequence shown here is derived from an EMBL/GenBank/DDBJ whole genome shotgun (WGS) entry which is preliminary data.</text>
</comment>
<reference evidence="2" key="2">
    <citation type="submission" date="2023-01" db="EMBL/GenBank/DDBJ databases">
        <authorList>
            <person name="Petersen C."/>
        </authorList>
    </citation>
    <scope>NUCLEOTIDE SEQUENCE</scope>
    <source>
        <strain evidence="2">IBT 15450</strain>
    </source>
</reference>
<dbReference type="Proteomes" id="UP001219568">
    <property type="component" value="Unassembled WGS sequence"/>
</dbReference>
<dbReference type="EMBL" id="JAQJZL010000016">
    <property type="protein sequence ID" value="KAJ6023467.1"/>
    <property type="molecule type" value="Genomic_DNA"/>
</dbReference>